<dbReference type="Gene3D" id="3.30.565.10">
    <property type="entry name" value="Histidine kinase-like ATPase, C-terminal domain"/>
    <property type="match status" value="1"/>
</dbReference>
<dbReference type="InterPro" id="IPR050351">
    <property type="entry name" value="BphY/WalK/GraS-like"/>
</dbReference>
<dbReference type="GO" id="GO:0016036">
    <property type="term" value="P:cellular response to phosphate starvation"/>
    <property type="evidence" value="ECO:0007669"/>
    <property type="project" value="TreeGrafter"/>
</dbReference>
<dbReference type="InterPro" id="IPR036890">
    <property type="entry name" value="HATPase_C_sf"/>
</dbReference>
<sequence>MESGRFSMNVTEVDLNEVIRASIVKFETKINDKKLRVDISLDSEHQYVAADRDRLIQVVTNLLDNAVKHSPAEGHVEVSTKVKGKKVTVAIYNDGMPISDADLKNIWSRFYKADRSRTQKESTGLGLPIVRNILSQLGENVWVENRETGVVFQFTLSKT</sequence>
<dbReference type="AlphaFoldDB" id="A0A645GIC9"/>
<dbReference type="PROSITE" id="PS50109">
    <property type="entry name" value="HIS_KIN"/>
    <property type="match status" value="1"/>
</dbReference>
<keyword evidence="4 8" id="KW-0808">Transferase</keyword>
<feature type="domain" description="Histidine kinase" evidence="7">
    <location>
        <begin position="1"/>
        <end position="159"/>
    </location>
</feature>
<dbReference type="PANTHER" id="PTHR45453:SF1">
    <property type="entry name" value="PHOSPHATE REGULON SENSOR PROTEIN PHOR"/>
    <property type="match status" value="1"/>
</dbReference>
<dbReference type="Pfam" id="PF02518">
    <property type="entry name" value="HATPase_c"/>
    <property type="match status" value="1"/>
</dbReference>
<dbReference type="PRINTS" id="PR00344">
    <property type="entry name" value="BCTRLSENSOR"/>
</dbReference>
<keyword evidence="6" id="KW-0902">Two-component regulatory system</keyword>
<dbReference type="InterPro" id="IPR003594">
    <property type="entry name" value="HATPase_dom"/>
</dbReference>
<name>A0A645GIC9_9ZZZZ</name>
<dbReference type="SUPFAM" id="SSF55874">
    <property type="entry name" value="ATPase domain of HSP90 chaperone/DNA topoisomerase II/histidine kinase"/>
    <property type="match status" value="1"/>
</dbReference>
<protein>
    <recommendedName>
        <fullName evidence="2">histidine kinase</fullName>
        <ecNumber evidence="2">2.7.13.3</ecNumber>
    </recommendedName>
</protein>
<proteinExistence type="predicted"/>
<dbReference type="GO" id="GO:0004721">
    <property type="term" value="F:phosphoprotein phosphatase activity"/>
    <property type="evidence" value="ECO:0007669"/>
    <property type="project" value="TreeGrafter"/>
</dbReference>
<dbReference type="SMART" id="SM00387">
    <property type="entry name" value="HATPase_c"/>
    <property type="match status" value="1"/>
</dbReference>
<accession>A0A645GIC9</accession>
<reference evidence="8" key="1">
    <citation type="submission" date="2019-08" db="EMBL/GenBank/DDBJ databases">
        <authorList>
            <person name="Kucharzyk K."/>
            <person name="Murdoch R.W."/>
            <person name="Higgins S."/>
            <person name="Loffler F."/>
        </authorList>
    </citation>
    <scope>NUCLEOTIDE SEQUENCE</scope>
</reference>
<dbReference type="EC" id="2.7.13.3" evidence="2"/>
<dbReference type="FunFam" id="3.30.565.10:FF:000006">
    <property type="entry name" value="Sensor histidine kinase WalK"/>
    <property type="match status" value="1"/>
</dbReference>
<evidence type="ECO:0000256" key="4">
    <source>
        <dbReference type="ARBA" id="ARBA00022679"/>
    </source>
</evidence>
<evidence type="ECO:0000256" key="1">
    <source>
        <dbReference type="ARBA" id="ARBA00000085"/>
    </source>
</evidence>
<evidence type="ECO:0000256" key="2">
    <source>
        <dbReference type="ARBA" id="ARBA00012438"/>
    </source>
</evidence>
<evidence type="ECO:0000256" key="3">
    <source>
        <dbReference type="ARBA" id="ARBA00022553"/>
    </source>
</evidence>
<dbReference type="PANTHER" id="PTHR45453">
    <property type="entry name" value="PHOSPHATE REGULON SENSOR PROTEIN PHOR"/>
    <property type="match status" value="1"/>
</dbReference>
<keyword evidence="5 8" id="KW-0418">Kinase</keyword>
<comment type="caution">
    <text evidence="8">The sequence shown here is derived from an EMBL/GenBank/DDBJ whole genome shotgun (WGS) entry which is preliminary data.</text>
</comment>
<keyword evidence="3" id="KW-0597">Phosphoprotein</keyword>
<gene>
    <name evidence="8" type="primary">resE_40</name>
    <name evidence="8" type="ORF">SDC9_170871</name>
</gene>
<evidence type="ECO:0000259" key="7">
    <source>
        <dbReference type="PROSITE" id="PS50109"/>
    </source>
</evidence>
<dbReference type="EMBL" id="VSSQ01072008">
    <property type="protein sequence ID" value="MPN23483.1"/>
    <property type="molecule type" value="Genomic_DNA"/>
</dbReference>
<evidence type="ECO:0000313" key="8">
    <source>
        <dbReference type="EMBL" id="MPN23483.1"/>
    </source>
</evidence>
<evidence type="ECO:0000256" key="5">
    <source>
        <dbReference type="ARBA" id="ARBA00022777"/>
    </source>
</evidence>
<evidence type="ECO:0000256" key="6">
    <source>
        <dbReference type="ARBA" id="ARBA00023012"/>
    </source>
</evidence>
<dbReference type="InterPro" id="IPR004358">
    <property type="entry name" value="Sig_transdc_His_kin-like_C"/>
</dbReference>
<dbReference type="GO" id="GO:0000155">
    <property type="term" value="F:phosphorelay sensor kinase activity"/>
    <property type="evidence" value="ECO:0007669"/>
    <property type="project" value="TreeGrafter"/>
</dbReference>
<comment type="catalytic activity">
    <reaction evidence="1">
        <text>ATP + protein L-histidine = ADP + protein N-phospho-L-histidine.</text>
        <dbReference type="EC" id="2.7.13.3"/>
    </reaction>
</comment>
<dbReference type="GO" id="GO:0005886">
    <property type="term" value="C:plasma membrane"/>
    <property type="evidence" value="ECO:0007669"/>
    <property type="project" value="TreeGrafter"/>
</dbReference>
<organism evidence="8">
    <name type="scientific">bioreactor metagenome</name>
    <dbReference type="NCBI Taxonomy" id="1076179"/>
    <lineage>
        <taxon>unclassified sequences</taxon>
        <taxon>metagenomes</taxon>
        <taxon>ecological metagenomes</taxon>
    </lineage>
</organism>
<dbReference type="InterPro" id="IPR005467">
    <property type="entry name" value="His_kinase_dom"/>
</dbReference>